<reference evidence="1 2" key="1">
    <citation type="journal article" date="2019" name="Nat. Ecol. Evol.">
        <title>Megaphylogeny resolves global patterns of mushroom evolution.</title>
        <authorList>
            <person name="Varga T."/>
            <person name="Krizsan K."/>
            <person name="Foldi C."/>
            <person name="Dima B."/>
            <person name="Sanchez-Garcia M."/>
            <person name="Sanchez-Ramirez S."/>
            <person name="Szollosi G.J."/>
            <person name="Szarkandi J.G."/>
            <person name="Papp V."/>
            <person name="Albert L."/>
            <person name="Andreopoulos W."/>
            <person name="Angelini C."/>
            <person name="Antonin V."/>
            <person name="Barry K.W."/>
            <person name="Bougher N.L."/>
            <person name="Buchanan P."/>
            <person name="Buyck B."/>
            <person name="Bense V."/>
            <person name="Catcheside P."/>
            <person name="Chovatia M."/>
            <person name="Cooper J."/>
            <person name="Damon W."/>
            <person name="Desjardin D."/>
            <person name="Finy P."/>
            <person name="Geml J."/>
            <person name="Haridas S."/>
            <person name="Hughes K."/>
            <person name="Justo A."/>
            <person name="Karasinski D."/>
            <person name="Kautmanova I."/>
            <person name="Kiss B."/>
            <person name="Kocsube S."/>
            <person name="Kotiranta H."/>
            <person name="LaButti K.M."/>
            <person name="Lechner B.E."/>
            <person name="Liimatainen K."/>
            <person name="Lipzen A."/>
            <person name="Lukacs Z."/>
            <person name="Mihaltcheva S."/>
            <person name="Morgado L.N."/>
            <person name="Niskanen T."/>
            <person name="Noordeloos M.E."/>
            <person name="Ohm R.A."/>
            <person name="Ortiz-Santana B."/>
            <person name="Ovrebo C."/>
            <person name="Racz N."/>
            <person name="Riley R."/>
            <person name="Savchenko A."/>
            <person name="Shiryaev A."/>
            <person name="Soop K."/>
            <person name="Spirin V."/>
            <person name="Szebenyi C."/>
            <person name="Tomsovsky M."/>
            <person name="Tulloss R.E."/>
            <person name="Uehling J."/>
            <person name="Grigoriev I.V."/>
            <person name="Vagvolgyi C."/>
            <person name="Papp T."/>
            <person name="Martin F.M."/>
            <person name="Miettinen O."/>
            <person name="Hibbett D.S."/>
            <person name="Nagy L.G."/>
        </authorList>
    </citation>
    <scope>NUCLEOTIDE SEQUENCE [LARGE SCALE GENOMIC DNA]</scope>
    <source>
        <strain evidence="1 2">CBS 309.79</strain>
    </source>
</reference>
<keyword evidence="2" id="KW-1185">Reference proteome</keyword>
<proteinExistence type="predicted"/>
<gene>
    <name evidence="1" type="ORF">BDV98DRAFT_582517</name>
</gene>
<protein>
    <submittedName>
        <fullName evidence="1">Uncharacterized protein</fullName>
    </submittedName>
</protein>
<dbReference type="EMBL" id="ML178823">
    <property type="protein sequence ID" value="TFL02232.1"/>
    <property type="molecule type" value="Genomic_DNA"/>
</dbReference>
<accession>A0A5C3QKE2</accession>
<dbReference type="AlphaFoldDB" id="A0A5C3QKE2"/>
<sequence length="276" mass="31220">MFKPTWMRIGQRPGRCVWFELKRIIQGGVEVYSLTRGGLAVFPFWFVQSSKLKPPESLGRADDEGGEEFAIPKAVDDIENSEHNASREQSKPHSSVQLLEQTNSFPSFSNMPPENKKDNVVLLQTIADVKTRLVHLEPELLPSQTPLAEQPNRNHPVHKLPNEFLLRCFQYATPSEAVPTVQAQQSAPWTLGQAHIIHIPNPVFAFSHSIHQMRSFKKRGLVVPSKATQLLEVQLRRSRDADLYITLRGTTPLELLHILLSTHPSRSSFESSSRHS</sequence>
<evidence type="ECO:0000313" key="2">
    <source>
        <dbReference type="Proteomes" id="UP000305067"/>
    </source>
</evidence>
<name>A0A5C3QKE2_9AGAR</name>
<organism evidence="1 2">
    <name type="scientific">Pterulicium gracile</name>
    <dbReference type="NCBI Taxonomy" id="1884261"/>
    <lineage>
        <taxon>Eukaryota</taxon>
        <taxon>Fungi</taxon>
        <taxon>Dikarya</taxon>
        <taxon>Basidiomycota</taxon>
        <taxon>Agaricomycotina</taxon>
        <taxon>Agaricomycetes</taxon>
        <taxon>Agaricomycetidae</taxon>
        <taxon>Agaricales</taxon>
        <taxon>Pleurotineae</taxon>
        <taxon>Pterulaceae</taxon>
        <taxon>Pterulicium</taxon>
    </lineage>
</organism>
<evidence type="ECO:0000313" key="1">
    <source>
        <dbReference type="EMBL" id="TFL02232.1"/>
    </source>
</evidence>
<dbReference type="Proteomes" id="UP000305067">
    <property type="component" value="Unassembled WGS sequence"/>
</dbReference>